<dbReference type="GeneID" id="94834028"/>
<evidence type="ECO:0000256" key="6">
    <source>
        <dbReference type="RuleBase" id="RU004374"/>
    </source>
</evidence>
<evidence type="ECO:0000313" key="7">
    <source>
        <dbReference type="EMBL" id="OHT12951.1"/>
    </source>
</evidence>
<dbReference type="PANTHER" id="PTHR11960:SF8">
    <property type="entry name" value="EUKARYOTIC TRANSLATION INITIATION FACTOR 4E1-RELATED"/>
    <property type="match status" value="1"/>
</dbReference>
<evidence type="ECO:0000256" key="5">
    <source>
        <dbReference type="ARBA" id="ARBA00022917"/>
    </source>
</evidence>
<keyword evidence="4 6" id="KW-0694">RNA-binding</keyword>
<evidence type="ECO:0000256" key="3">
    <source>
        <dbReference type="ARBA" id="ARBA00022845"/>
    </source>
</evidence>
<dbReference type="OrthoDB" id="590761at2759"/>
<dbReference type="Pfam" id="PF01652">
    <property type="entry name" value="IF4E"/>
    <property type="match status" value="1"/>
</dbReference>
<dbReference type="PANTHER" id="PTHR11960">
    <property type="entry name" value="EUKARYOTIC TRANSLATION INITIATION FACTOR 4E RELATED"/>
    <property type="match status" value="1"/>
</dbReference>
<evidence type="ECO:0000256" key="4">
    <source>
        <dbReference type="ARBA" id="ARBA00022884"/>
    </source>
</evidence>
<organism evidence="7 8">
    <name type="scientific">Tritrichomonas foetus</name>
    <dbReference type="NCBI Taxonomy" id="1144522"/>
    <lineage>
        <taxon>Eukaryota</taxon>
        <taxon>Metamonada</taxon>
        <taxon>Parabasalia</taxon>
        <taxon>Tritrichomonadida</taxon>
        <taxon>Tritrichomonadidae</taxon>
        <taxon>Tritrichomonas</taxon>
    </lineage>
</organism>
<keyword evidence="5 6" id="KW-0648">Protein biosynthesis</keyword>
<keyword evidence="8" id="KW-1185">Reference proteome</keyword>
<dbReference type="AlphaFoldDB" id="A0A1J4KNT7"/>
<evidence type="ECO:0000313" key="8">
    <source>
        <dbReference type="Proteomes" id="UP000179807"/>
    </source>
</evidence>
<dbReference type="InterPro" id="IPR023398">
    <property type="entry name" value="TIF_eIF4e-like"/>
</dbReference>
<comment type="similarity">
    <text evidence="1 6">Belongs to the eukaryotic initiation factor 4E family.</text>
</comment>
<dbReference type="SUPFAM" id="SSF55418">
    <property type="entry name" value="eIF4e-like"/>
    <property type="match status" value="1"/>
</dbReference>
<comment type="caution">
    <text evidence="7">The sequence shown here is derived from an EMBL/GenBank/DDBJ whole genome shotgun (WGS) entry which is preliminary data.</text>
</comment>
<dbReference type="GO" id="GO:0003743">
    <property type="term" value="F:translation initiation factor activity"/>
    <property type="evidence" value="ECO:0007669"/>
    <property type="project" value="UniProtKB-KW"/>
</dbReference>
<gene>
    <name evidence="7" type="ORF">TRFO_17007</name>
</gene>
<protein>
    <submittedName>
        <fullName evidence="7">Eukaryotic translation initiation factor 4E type 3-B</fullName>
    </submittedName>
</protein>
<keyword evidence="3" id="KW-0810">Translation regulation</keyword>
<proteinExistence type="inferred from homology"/>
<dbReference type="Gene3D" id="3.30.760.10">
    <property type="entry name" value="RNA Cap, Translation Initiation Factor Eif4e"/>
    <property type="match status" value="1"/>
</dbReference>
<accession>A0A1J4KNT7</accession>
<dbReference type="GO" id="GO:0006417">
    <property type="term" value="P:regulation of translation"/>
    <property type="evidence" value="ECO:0007669"/>
    <property type="project" value="UniProtKB-KW"/>
</dbReference>
<dbReference type="InterPro" id="IPR001040">
    <property type="entry name" value="TIF_eIF_4E"/>
</dbReference>
<sequence length="175" mass="20085">MSSDKKWTFWLVILDFTTGQSRYTIEEIGTVNTLDNLYQYYKTLPKMNEIKRNQGKYGSIGFFQNGIKPAWEDPNNKNGGSYEFLVKTEIVNDVWRDLLLVAFGGTIGNNNSSINDKICGIKISPKRLNESYMVEIWCKEGGETIADHVYDQLSKLPSLTNKLKKEDVKYSKYGQ</sequence>
<evidence type="ECO:0000256" key="1">
    <source>
        <dbReference type="ARBA" id="ARBA00009860"/>
    </source>
</evidence>
<dbReference type="GO" id="GO:0016281">
    <property type="term" value="C:eukaryotic translation initiation factor 4F complex"/>
    <property type="evidence" value="ECO:0007669"/>
    <property type="project" value="TreeGrafter"/>
</dbReference>
<reference evidence="7" key="1">
    <citation type="submission" date="2016-10" db="EMBL/GenBank/DDBJ databases">
        <authorList>
            <person name="Benchimol M."/>
            <person name="Almeida L.G."/>
            <person name="Vasconcelos A.T."/>
            <person name="Perreira-Neves A."/>
            <person name="Rosa I.A."/>
            <person name="Tasca T."/>
            <person name="Bogo M.R."/>
            <person name="de Souza W."/>
        </authorList>
    </citation>
    <scope>NUCLEOTIDE SEQUENCE [LARGE SCALE GENOMIC DNA]</scope>
    <source>
        <strain evidence="7">K</strain>
    </source>
</reference>
<dbReference type="RefSeq" id="XP_068366087.1">
    <property type="nucleotide sequence ID" value="XM_068499324.1"/>
</dbReference>
<dbReference type="VEuPathDB" id="TrichDB:TRFO_17007"/>
<dbReference type="Proteomes" id="UP000179807">
    <property type="component" value="Unassembled WGS sequence"/>
</dbReference>
<keyword evidence="2 6" id="KW-0396">Initiation factor</keyword>
<dbReference type="EMBL" id="MLAK01000551">
    <property type="protein sequence ID" value="OHT12951.1"/>
    <property type="molecule type" value="Genomic_DNA"/>
</dbReference>
<evidence type="ECO:0000256" key="2">
    <source>
        <dbReference type="ARBA" id="ARBA00022540"/>
    </source>
</evidence>
<name>A0A1J4KNT7_9EUKA</name>
<dbReference type="GO" id="GO:0000340">
    <property type="term" value="F:RNA 7-methylguanosine cap binding"/>
    <property type="evidence" value="ECO:0007669"/>
    <property type="project" value="TreeGrafter"/>
</dbReference>